<dbReference type="OrthoDB" id="9795903at2"/>
<reference evidence="3" key="1">
    <citation type="submission" date="2017-06" db="EMBL/GenBank/DDBJ databases">
        <authorList>
            <person name="Varghese N."/>
            <person name="Submissions S."/>
        </authorList>
    </citation>
    <scope>NUCLEOTIDE SEQUENCE [LARGE SCALE GENOMIC DNA]</scope>
    <source>
        <strain evidence="3">LNB2</strain>
    </source>
</reference>
<proteinExistence type="predicted"/>
<dbReference type="Pfam" id="PF08808">
    <property type="entry name" value="RES"/>
    <property type="match status" value="1"/>
</dbReference>
<organism evidence="2 3">
    <name type="scientific">Edaphosphingomonas laterariae</name>
    <dbReference type="NCBI Taxonomy" id="861865"/>
    <lineage>
        <taxon>Bacteria</taxon>
        <taxon>Pseudomonadati</taxon>
        <taxon>Pseudomonadota</taxon>
        <taxon>Alphaproteobacteria</taxon>
        <taxon>Sphingomonadales</taxon>
        <taxon>Rhizorhabdaceae</taxon>
        <taxon>Edaphosphingomonas</taxon>
    </lineage>
</organism>
<dbReference type="Proteomes" id="UP000198281">
    <property type="component" value="Unassembled WGS sequence"/>
</dbReference>
<protein>
    <submittedName>
        <fullName evidence="2">RES domain-containing protein</fullName>
    </submittedName>
</protein>
<sequence>MPDAPLSVVDWPMAVRLIESKYPPIDLFEDLADPEDWELLAAAETRTNPRVAETIGNLDLVPVARRVSGPGASYVMAPFTHCSPDKPGRFHDGSYGAYYAARNFETAVAEVAYHQARRLADSRDEPGWISDMRELVGAVRTELTDIRGGGFAPLLAPDDYAPSQAFARACRDARRNGIVYPSVRNPGGECVAAFWPDVVAKPLQGRHFRYHWDGRRIDMIRELRLDGDGAIYRLDP</sequence>
<evidence type="ECO:0000313" key="2">
    <source>
        <dbReference type="EMBL" id="SNS89839.1"/>
    </source>
</evidence>
<evidence type="ECO:0000313" key="3">
    <source>
        <dbReference type="Proteomes" id="UP000198281"/>
    </source>
</evidence>
<feature type="domain" description="RES" evidence="1">
    <location>
        <begin position="78"/>
        <end position="205"/>
    </location>
</feature>
<dbReference type="SMART" id="SM00953">
    <property type="entry name" value="RES"/>
    <property type="match status" value="1"/>
</dbReference>
<accession>A0A239I8F4</accession>
<dbReference type="RefSeq" id="WP_089220650.1">
    <property type="nucleotide sequence ID" value="NZ_FZOS01000022.1"/>
</dbReference>
<dbReference type="EMBL" id="FZOS01000022">
    <property type="protein sequence ID" value="SNS89839.1"/>
    <property type="molecule type" value="Genomic_DNA"/>
</dbReference>
<keyword evidence="3" id="KW-1185">Reference proteome</keyword>
<evidence type="ECO:0000259" key="1">
    <source>
        <dbReference type="SMART" id="SM00953"/>
    </source>
</evidence>
<dbReference type="AlphaFoldDB" id="A0A239I8F4"/>
<name>A0A239I8F4_9SPHN</name>
<dbReference type="InterPro" id="IPR014914">
    <property type="entry name" value="RES_dom"/>
</dbReference>
<gene>
    <name evidence="2" type="ORF">SAMN06295912_12250</name>
</gene>